<gene>
    <name evidence="2" type="ORF">HNR73_005688</name>
</gene>
<dbReference type="EMBL" id="JACHGT010000013">
    <property type="protein sequence ID" value="MBB6037810.1"/>
    <property type="molecule type" value="Genomic_DNA"/>
</dbReference>
<name>A0A841G0W8_9ACTN</name>
<dbReference type="RefSeq" id="WP_184790612.1">
    <property type="nucleotide sequence ID" value="NZ_BONT01000053.1"/>
</dbReference>
<protein>
    <submittedName>
        <fullName evidence="2">Uncharacterized protein</fullName>
    </submittedName>
</protein>
<comment type="caution">
    <text evidence="2">The sequence shown here is derived from an EMBL/GenBank/DDBJ whole genome shotgun (WGS) entry which is preliminary data.</text>
</comment>
<keyword evidence="1" id="KW-0812">Transmembrane</keyword>
<accession>A0A841G0W8</accession>
<organism evidence="2 3">
    <name type="scientific">Phytomonospora endophytica</name>
    <dbReference type="NCBI Taxonomy" id="714109"/>
    <lineage>
        <taxon>Bacteria</taxon>
        <taxon>Bacillati</taxon>
        <taxon>Actinomycetota</taxon>
        <taxon>Actinomycetes</taxon>
        <taxon>Micromonosporales</taxon>
        <taxon>Micromonosporaceae</taxon>
        <taxon>Phytomonospora</taxon>
    </lineage>
</organism>
<sequence>MIATETRPVDPGDPYVDPPRNWKRVGLLTGVWVALWILVGAMGWLVMQVPILQEEARPTNSAESPTLAVDSFFNEVYSREDAAAAGEFACDVAGAPDAQTMINDRKSLETSYGAINVTWKWEPGQGQTDGDRTAMLVTLKYQGPRYTDAVDWQMNLERHDGWCVASMTLVPSPSGS</sequence>
<proteinExistence type="predicted"/>
<evidence type="ECO:0000313" key="3">
    <source>
        <dbReference type="Proteomes" id="UP000548476"/>
    </source>
</evidence>
<evidence type="ECO:0000256" key="1">
    <source>
        <dbReference type="SAM" id="Phobius"/>
    </source>
</evidence>
<keyword evidence="1" id="KW-1133">Transmembrane helix</keyword>
<keyword evidence="3" id="KW-1185">Reference proteome</keyword>
<dbReference type="AlphaFoldDB" id="A0A841G0W8"/>
<keyword evidence="1" id="KW-0472">Membrane</keyword>
<reference evidence="2 3" key="1">
    <citation type="submission" date="2020-08" db="EMBL/GenBank/DDBJ databases">
        <title>Genomic Encyclopedia of Type Strains, Phase IV (KMG-IV): sequencing the most valuable type-strain genomes for metagenomic binning, comparative biology and taxonomic classification.</title>
        <authorList>
            <person name="Goeker M."/>
        </authorList>
    </citation>
    <scope>NUCLEOTIDE SEQUENCE [LARGE SCALE GENOMIC DNA]</scope>
    <source>
        <strain evidence="2 3">YIM 65646</strain>
    </source>
</reference>
<evidence type="ECO:0000313" key="2">
    <source>
        <dbReference type="EMBL" id="MBB6037810.1"/>
    </source>
</evidence>
<feature type="transmembrane region" description="Helical" evidence="1">
    <location>
        <begin position="25"/>
        <end position="47"/>
    </location>
</feature>
<dbReference type="Proteomes" id="UP000548476">
    <property type="component" value="Unassembled WGS sequence"/>
</dbReference>